<reference evidence="2 3" key="1">
    <citation type="submission" date="2013-09" db="EMBL/GenBank/DDBJ databases">
        <title>Complete genome sequence of Spiroplasma mirum suckling mouse cataract agent.</title>
        <authorList>
            <person name="Landry C.A."/>
            <person name="Bastian F.O."/>
            <person name="Thune R.L."/>
        </authorList>
    </citation>
    <scope>NUCLEOTIDE SEQUENCE [LARGE SCALE GENOMIC DNA]</scope>
    <source>
        <strain evidence="2 3">SMCA</strain>
    </source>
</reference>
<evidence type="ECO:0000313" key="2">
    <source>
        <dbReference type="EMBL" id="AHI57827.1"/>
    </source>
</evidence>
<dbReference type="KEGG" id="smir:SMM_0401"/>
<dbReference type="AlphaFoldDB" id="W0GQE0"/>
<dbReference type="EMBL" id="CP006720">
    <property type="protein sequence ID" value="AHI57827.1"/>
    <property type="molecule type" value="Genomic_DNA"/>
</dbReference>
<name>W0GQE0_9MOLU</name>
<protein>
    <submittedName>
        <fullName evidence="2">Uncharacterized protein</fullName>
    </submittedName>
</protein>
<dbReference type="Proteomes" id="UP000019260">
    <property type="component" value="Chromosome"/>
</dbReference>
<dbReference type="PATRIC" id="fig|838561.3.peg.461"/>
<keyword evidence="3" id="KW-1185">Reference proteome</keyword>
<dbReference type="STRING" id="838561.P344_02400"/>
<dbReference type="RefSeq" id="WP_025317206.1">
    <property type="nucleotide sequence ID" value="NZ_CP002082.1"/>
</dbReference>
<dbReference type="KEGG" id="smia:P344_02400"/>
<accession>W0GQE0</accession>
<organism evidence="2 3">
    <name type="scientific">Spiroplasma mirum ATCC 29335</name>
    <dbReference type="NCBI Taxonomy" id="838561"/>
    <lineage>
        <taxon>Bacteria</taxon>
        <taxon>Bacillati</taxon>
        <taxon>Mycoplasmatota</taxon>
        <taxon>Mollicutes</taxon>
        <taxon>Entomoplasmatales</taxon>
        <taxon>Spiroplasmataceae</taxon>
        <taxon>Spiroplasma</taxon>
    </lineage>
</organism>
<feature type="region of interest" description="Disordered" evidence="1">
    <location>
        <begin position="1"/>
        <end position="20"/>
    </location>
</feature>
<dbReference type="HOGENOM" id="CLU_2587973_0_0_14"/>
<evidence type="ECO:0000256" key="1">
    <source>
        <dbReference type="SAM" id="MobiDB-lite"/>
    </source>
</evidence>
<sequence length="80" mass="8855">MGKLANEKNSNPRKKFSGTAVQEIMNDTSKTYVYFPGLKSSVEANTNDLTPTITDGNKLYNMLKNLYTLGKIAPPGERNN</sequence>
<proteinExistence type="predicted"/>
<gene>
    <name evidence="2" type="ORF">P344_02400</name>
</gene>
<evidence type="ECO:0000313" key="3">
    <source>
        <dbReference type="Proteomes" id="UP000019260"/>
    </source>
</evidence>